<dbReference type="EMBL" id="CABWKQ010000020">
    <property type="protein sequence ID" value="VWX36167.1"/>
    <property type="molecule type" value="Genomic_DNA"/>
</dbReference>
<dbReference type="Proteomes" id="UP000439752">
    <property type="component" value="Unassembled WGS sequence"/>
</dbReference>
<sequence length="62" mass="7176">MKRKEVGLMVSLAIASGVAVREWRKNRKFTEQYQRQTQQQLIKEMTEVETDAGDDSTSTKSR</sequence>
<gene>
    <name evidence="1" type="ORF">EXIGUO9Y_270168</name>
</gene>
<keyword evidence="2" id="KW-1185">Reference proteome</keyword>
<reference evidence="1 2" key="1">
    <citation type="submission" date="2019-10" db="EMBL/GenBank/DDBJ databases">
        <authorList>
            <person name="Karimi E."/>
        </authorList>
    </citation>
    <scope>NUCLEOTIDE SEQUENCE [LARGE SCALE GENOMIC DNA]</scope>
    <source>
        <strain evidence="1">Exiguobacterium sp. 9Y</strain>
    </source>
</reference>
<name>A0A653IAR4_9BACL</name>
<evidence type="ECO:0000313" key="1">
    <source>
        <dbReference type="EMBL" id="VWX36167.1"/>
    </source>
</evidence>
<accession>A0A653IAR4</accession>
<dbReference type="RefSeq" id="WP_159173455.1">
    <property type="nucleotide sequence ID" value="NZ_LR732312.1"/>
</dbReference>
<dbReference type="AlphaFoldDB" id="A0A653IAR4"/>
<evidence type="ECO:0000313" key="2">
    <source>
        <dbReference type="Proteomes" id="UP000439752"/>
    </source>
</evidence>
<protein>
    <submittedName>
        <fullName evidence="1">Uncharacterized protein</fullName>
    </submittedName>
</protein>
<proteinExistence type="predicted"/>
<organism evidence="1 2">
    <name type="scientific">Exiguobacterium oxidotolerans</name>
    <dbReference type="NCBI Taxonomy" id="223958"/>
    <lineage>
        <taxon>Bacteria</taxon>
        <taxon>Bacillati</taxon>
        <taxon>Bacillota</taxon>
        <taxon>Bacilli</taxon>
        <taxon>Bacillales</taxon>
        <taxon>Bacillales Family XII. Incertae Sedis</taxon>
        <taxon>Exiguobacterium</taxon>
    </lineage>
</organism>